<dbReference type="EMBL" id="FOHV01000019">
    <property type="protein sequence ID" value="SET35196.1"/>
    <property type="molecule type" value="Genomic_DNA"/>
</dbReference>
<dbReference type="Gene3D" id="1.20.120.330">
    <property type="entry name" value="Nucleotidyltransferases domain 2"/>
    <property type="match status" value="1"/>
</dbReference>
<dbReference type="Pfam" id="PF05068">
    <property type="entry name" value="MtlR"/>
    <property type="match status" value="1"/>
</dbReference>
<proteinExistence type="predicted"/>
<accession>A0A1I0DS10</accession>
<name>A0A1I0DS10_9GAMM</name>
<dbReference type="Proteomes" id="UP000242642">
    <property type="component" value="Unassembled WGS sequence"/>
</dbReference>
<dbReference type="GO" id="GO:0045892">
    <property type="term" value="P:negative regulation of DNA-templated transcription"/>
    <property type="evidence" value="ECO:0007669"/>
    <property type="project" value="TreeGrafter"/>
</dbReference>
<dbReference type="SUPFAM" id="SSF158668">
    <property type="entry name" value="MtlR-like"/>
    <property type="match status" value="1"/>
</dbReference>
<organism evidence="1 2">
    <name type="scientific">Thorsellia anophelis DSM 18579</name>
    <dbReference type="NCBI Taxonomy" id="1123402"/>
    <lineage>
        <taxon>Bacteria</taxon>
        <taxon>Pseudomonadati</taxon>
        <taxon>Pseudomonadota</taxon>
        <taxon>Gammaproteobacteria</taxon>
        <taxon>Enterobacterales</taxon>
        <taxon>Thorselliaceae</taxon>
        <taxon>Thorsellia</taxon>
    </lineage>
</organism>
<gene>
    <name evidence="1" type="ORF">SAMN02583745_02093</name>
</gene>
<dbReference type="RefSeq" id="WP_093320704.1">
    <property type="nucleotide sequence ID" value="NZ_FOHV01000019.1"/>
</dbReference>
<dbReference type="InterPro" id="IPR038026">
    <property type="entry name" value="MtlR-like_sf"/>
</dbReference>
<evidence type="ECO:0000313" key="2">
    <source>
        <dbReference type="Proteomes" id="UP000242642"/>
    </source>
</evidence>
<protein>
    <submittedName>
        <fullName evidence="1">Mannitol operon repressor</fullName>
    </submittedName>
</protein>
<evidence type="ECO:0000313" key="1">
    <source>
        <dbReference type="EMBL" id="SET35196.1"/>
    </source>
</evidence>
<sequence length="196" mass="22396">MTIDVDFENHILETLNSGKSVEEFLDHAVKFIAEVTTRLISKIFRKDDYAIRYAIDPLFGGNGPLSELGVKLKLLYALGIINRQEYEDTDHLLALYDEVMDKTSDLICTNHSNQSYQFTDEEVIAICHQLNCVEVKPVLFQNVHGKNDDIHDHNLLQMQQKRNRQVIKSTLVLSVSALISQLYKKPAEKISPLPQI</sequence>
<dbReference type="PANTHER" id="PTHR37941">
    <property type="entry name" value="FUMARASE E-RELATED"/>
    <property type="match status" value="1"/>
</dbReference>
<reference evidence="2" key="1">
    <citation type="submission" date="2016-10" db="EMBL/GenBank/DDBJ databases">
        <authorList>
            <person name="Varghese N."/>
            <person name="Submissions S."/>
        </authorList>
    </citation>
    <scope>NUCLEOTIDE SEQUENCE [LARGE SCALE GENOMIC DNA]</scope>
    <source>
        <strain evidence="2">DSM 18579</strain>
    </source>
</reference>
<dbReference type="OrthoDB" id="7060391at2"/>
<keyword evidence="2" id="KW-1185">Reference proteome</keyword>
<dbReference type="PANTHER" id="PTHR37941:SF1">
    <property type="entry name" value="FUMARASE E-RELATED"/>
    <property type="match status" value="1"/>
</dbReference>
<dbReference type="NCBIfam" id="NF008234">
    <property type="entry name" value="PRK11001.1"/>
    <property type="match status" value="1"/>
</dbReference>
<dbReference type="AlphaFoldDB" id="A0A1I0DS10"/>
<dbReference type="InterPro" id="IPR007761">
    <property type="entry name" value="MtlR-like"/>
</dbReference>